<name>A0A553UZB8_9HELI</name>
<dbReference type="AlphaFoldDB" id="A0A553UZB8"/>
<feature type="domain" description="ComEC/Rec2-related protein" evidence="7">
    <location>
        <begin position="140"/>
        <end position="399"/>
    </location>
</feature>
<keyword evidence="4 6" id="KW-1133">Transmembrane helix</keyword>
<protein>
    <submittedName>
        <fullName evidence="8">Competence protein</fullName>
    </submittedName>
</protein>
<dbReference type="PANTHER" id="PTHR30619">
    <property type="entry name" value="DNA INTERNALIZATION/COMPETENCE PROTEIN COMEC/REC2"/>
    <property type="match status" value="1"/>
</dbReference>
<evidence type="ECO:0000256" key="2">
    <source>
        <dbReference type="ARBA" id="ARBA00022475"/>
    </source>
</evidence>
<sequence>MGVCLILLTLLALSLGYKYTQYQTFLGKKPLRMHAQVILQYAKGPQPYYVLKLKDQHGNLFFTTSKEDIKDLTYAFVQVYGKMAKCSFWEFLKSCYFHTFYLALSPSKDYKNPLRTSINAQHLNPLMGNFYNTLFLADSLDARTRKVSVGLGLSHIIAISGFHLGILSAFFYALFKIPYTFLQQRHFPHRNRTYDLGVLVLLVMGVYLVLLDFQPSFLRAFVMAVGAFVLFFSGVELLSFAFLLLVVLVGLALFPNLIRHIGFILSVSGVFYIFLFIKYTPKMPVWLYALLFNSTIFLHMLPIVHAFFSPFSLYQLSAILLAFVFVIFFPLTLILHTLGLGGVFDPYLLKALEWHIPTLDYLTPKWLLGLYVSLSLLAMRYKWAYIGLYVVGLGVFALLALRALY</sequence>
<gene>
    <name evidence="8" type="ORF">FNE76_03575</name>
</gene>
<feature type="transmembrane region" description="Helical" evidence="6">
    <location>
        <begin position="361"/>
        <end position="379"/>
    </location>
</feature>
<evidence type="ECO:0000256" key="5">
    <source>
        <dbReference type="ARBA" id="ARBA00023136"/>
    </source>
</evidence>
<dbReference type="EMBL" id="VKGC01000006">
    <property type="protein sequence ID" value="TSA85564.1"/>
    <property type="molecule type" value="Genomic_DNA"/>
</dbReference>
<proteinExistence type="predicted"/>
<evidence type="ECO:0000256" key="4">
    <source>
        <dbReference type="ARBA" id="ARBA00022989"/>
    </source>
</evidence>
<feature type="transmembrane region" description="Helical" evidence="6">
    <location>
        <begin position="320"/>
        <end position="341"/>
    </location>
</feature>
<keyword evidence="5 6" id="KW-0472">Membrane</keyword>
<dbReference type="Proteomes" id="UP000319322">
    <property type="component" value="Unassembled WGS sequence"/>
</dbReference>
<evidence type="ECO:0000259" key="7">
    <source>
        <dbReference type="Pfam" id="PF03772"/>
    </source>
</evidence>
<dbReference type="InterPro" id="IPR004477">
    <property type="entry name" value="ComEC_N"/>
</dbReference>
<dbReference type="PANTHER" id="PTHR30619:SF7">
    <property type="entry name" value="BETA-LACTAMASE DOMAIN PROTEIN"/>
    <property type="match status" value="1"/>
</dbReference>
<feature type="transmembrane region" description="Helical" evidence="6">
    <location>
        <begin position="221"/>
        <end position="254"/>
    </location>
</feature>
<evidence type="ECO:0000313" key="8">
    <source>
        <dbReference type="EMBL" id="TSA85564.1"/>
    </source>
</evidence>
<feature type="transmembrane region" description="Helical" evidence="6">
    <location>
        <begin position="153"/>
        <end position="175"/>
    </location>
</feature>
<keyword evidence="3 6" id="KW-0812">Transmembrane</keyword>
<feature type="transmembrane region" description="Helical" evidence="6">
    <location>
        <begin position="386"/>
        <end position="404"/>
    </location>
</feature>
<organism evidence="8 9">
    <name type="scientific">Helicobacter mehlei</name>
    <dbReference type="NCBI Taxonomy" id="2316080"/>
    <lineage>
        <taxon>Bacteria</taxon>
        <taxon>Pseudomonadati</taxon>
        <taxon>Campylobacterota</taxon>
        <taxon>Epsilonproteobacteria</taxon>
        <taxon>Campylobacterales</taxon>
        <taxon>Helicobacteraceae</taxon>
        <taxon>Helicobacter</taxon>
    </lineage>
</organism>
<dbReference type="InterPro" id="IPR052159">
    <property type="entry name" value="Competence_DNA_uptake"/>
</dbReference>
<feature type="transmembrane region" description="Helical" evidence="6">
    <location>
        <begin position="196"/>
        <end position="215"/>
    </location>
</feature>
<dbReference type="Pfam" id="PF03772">
    <property type="entry name" value="Competence"/>
    <property type="match status" value="1"/>
</dbReference>
<comment type="subcellular location">
    <subcellularLocation>
        <location evidence="1">Cell membrane</location>
        <topology evidence="1">Multi-pass membrane protein</topology>
    </subcellularLocation>
</comment>
<reference evidence="8" key="1">
    <citation type="submission" date="2019-07" db="EMBL/GenBank/DDBJ databases">
        <title>Helicobacter labacensis sp. nov., Helicobacter mehlei sp. nov. and Helicobacter vulpis sp. nov., isolated from gastric mucosa of red fox (Vulpis vulpis).</title>
        <authorList>
            <person name="Kusar D."/>
            <person name="Gruntar I."/>
            <person name="Pate M."/>
            <person name="Zajc U."/>
            <person name="Ocepek M."/>
        </authorList>
    </citation>
    <scope>NUCLEOTIDE SEQUENCE [LARGE SCALE GENOMIC DNA]</scope>
    <source>
        <strain evidence="8">L8b</strain>
    </source>
</reference>
<feature type="transmembrane region" description="Helical" evidence="6">
    <location>
        <begin position="261"/>
        <end position="279"/>
    </location>
</feature>
<evidence type="ECO:0000256" key="1">
    <source>
        <dbReference type="ARBA" id="ARBA00004651"/>
    </source>
</evidence>
<keyword evidence="2" id="KW-1003">Cell membrane</keyword>
<evidence type="ECO:0000256" key="6">
    <source>
        <dbReference type="SAM" id="Phobius"/>
    </source>
</evidence>
<dbReference type="GO" id="GO:0005886">
    <property type="term" value="C:plasma membrane"/>
    <property type="evidence" value="ECO:0007669"/>
    <property type="project" value="UniProtKB-SubCell"/>
</dbReference>
<reference evidence="8" key="2">
    <citation type="submission" date="2019-07" db="EMBL/GenBank/DDBJ databases">
        <authorList>
            <person name="Papic B."/>
        </authorList>
    </citation>
    <scope>NUCLEOTIDE SEQUENCE [LARGE SCALE GENOMIC DNA]</scope>
    <source>
        <strain evidence="8">L8b</strain>
    </source>
</reference>
<dbReference type="OrthoDB" id="5372341at2"/>
<feature type="transmembrane region" description="Helical" evidence="6">
    <location>
        <begin position="285"/>
        <end position="308"/>
    </location>
</feature>
<accession>A0A553UZB8</accession>
<comment type="caution">
    <text evidence="8">The sequence shown here is derived from an EMBL/GenBank/DDBJ whole genome shotgun (WGS) entry which is preliminary data.</text>
</comment>
<evidence type="ECO:0000313" key="9">
    <source>
        <dbReference type="Proteomes" id="UP000319322"/>
    </source>
</evidence>
<evidence type="ECO:0000256" key="3">
    <source>
        <dbReference type="ARBA" id="ARBA00022692"/>
    </source>
</evidence>
<keyword evidence="9" id="KW-1185">Reference proteome</keyword>
<dbReference type="NCBIfam" id="TIGR00360">
    <property type="entry name" value="ComEC_N-term"/>
    <property type="match status" value="1"/>
</dbReference>